<protein>
    <submittedName>
        <fullName evidence="2">LICD family protein</fullName>
    </submittedName>
</protein>
<accession>F3QYZ3</accession>
<proteinExistence type="predicted"/>
<dbReference type="EMBL" id="AFBR01000095">
    <property type="protein sequence ID" value="EGG50140.1"/>
    <property type="molecule type" value="Genomic_DNA"/>
</dbReference>
<reference evidence="2 3" key="1">
    <citation type="submission" date="2011-02" db="EMBL/GenBank/DDBJ databases">
        <authorList>
            <person name="Weinstock G."/>
            <person name="Sodergren E."/>
            <person name="Clifton S."/>
            <person name="Fulton L."/>
            <person name="Fulton B."/>
            <person name="Courtney L."/>
            <person name="Fronick C."/>
            <person name="Harrison M."/>
            <person name="Strong C."/>
            <person name="Farmer C."/>
            <person name="Delahaunty K."/>
            <person name="Markovic C."/>
            <person name="Hall O."/>
            <person name="Minx P."/>
            <person name="Tomlinson C."/>
            <person name="Mitreva M."/>
            <person name="Hou S."/>
            <person name="Chen J."/>
            <person name="Wollam A."/>
            <person name="Pepin K.H."/>
            <person name="Johnson M."/>
            <person name="Bhonagiri V."/>
            <person name="Zhang X."/>
            <person name="Suruliraj S."/>
            <person name="Warren W."/>
            <person name="Chinwalla A."/>
            <person name="Mardis E.R."/>
            <person name="Wilson R.K."/>
        </authorList>
    </citation>
    <scope>NUCLEOTIDE SEQUENCE [LARGE SCALE GENOMIC DNA]</scope>
    <source>
        <strain evidence="2 3">YIT 11841</strain>
    </source>
</reference>
<evidence type="ECO:0000259" key="1">
    <source>
        <dbReference type="Pfam" id="PF04991"/>
    </source>
</evidence>
<dbReference type="OrthoDB" id="9786100at2"/>
<dbReference type="PANTHER" id="PTHR43404">
    <property type="entry name" value="LIPOPOLYSACCHARIDE CHOLINEPHOSPHOTRANSFERASE LICD"/>
    <property type="match status" value="1"/>
</dbReference>
<dbReference type="AlphaFoldDB" id="F3QYZ3"/>
<dbReference type="InterPro" id="IPR007074">
    <property type="entry name" value="LicD/FKTN/FKRP_NTP_transf"/>
</dbReference>
<keyword evidence="3" id="KW-1185">Reference proteome</keyword>
<dbReference type="Pfam" id="PF04991">
    <property type="entry name" value="LicD"/>
    <property type="match status" value="1"/>
</dbReference>
<dbReference type="RefSeq" id="WP_008630266.1">
    <property type="nucleotide sequence ID" value="NZ_GL883888.1"/>
</dbReference>
<feature type="domain" description="LicD/FKTN/FKRP nucleotidyltransferase" evidence="1">
    <location>
        <begin position="22"/>
        <end position="250"/>
    </location>
</feature>
<dbReference type="eggNOG" id="COG3475">
    <property type="taxonomic scope" value="Bacteria"/>
</dbReference>
<dbReference type="PANTHER" id="PTHR43404:SF2">
    <property type="entry name" value="LIPOPOLYSACCHARIDE CHOLINEPHOSPHOTRANSFERASE LICD"/>
    <property type="match status" value="1"/>
</dbReference>
<dbReference type="InterPro" id="IPR052942">
    <property type="entry name" value="LPS_cholinephosphotransferase"/>
</dbReference>
<dbReference type="GO" id="GO:0009100">
    <property type="term" value="P:glycoprotein metabolic process"/>
    <property type="evidence" value="ECO:0007669"/>
    <property type="project" value="UniProtKB-ARBA"/>
</dbReference>
<gene>
    <name evidence="2" type="ORF">HMPREF9442_03439</name>
</gene>
<dbReference type="Proteomes" id="UP000005546">
    <property type="component" value="Unassembled WGS sequence"/>
</dbReference>
<sequence length="275" mass="32713">MNNVRKVQMTQMKILRVFMDICERHGLRWYMIGGSLIGVLRHKGFIPWDDDIDIGMPRKDYDKFVGLQSEYPDGYGLTCHENTREWQFNFSQFVDKEAEIEVLMNELPRKCHVWIDIFPIDGLPANGLRRWFHVKHILMYRYLVQIPNIRTQVDTHKVGRPWHENLVIRLLHVIPVGKLVSVDKCLSAMQRVLRKHDFDNSRYAGNMLGKYREREVVMKKWWGEPRKMPFENVIVNVPSNADAINRHIYGDYMKWPVEENRVSHDIKIIKLRGTE</sequence>
<dbReference type="InterPro" id="IPR043519">
    <property type="entry name" value="NT_sf"/>
</dbReference>
<comment type="caution">
    <text evidence="2">The sequence shown here is derived from an EMBL/GenBank/DDBJ whole genome shotgun (WGS) entry which is preliminary data.</text>
</comment>
<dbReference type="STRING" id="762982.HMPREF9442_03439"/>
<organism evidence="2 3">
    <name type="scientific">Paraprevotella xylaniphila YIT 11841</name>
    <dbReference type="NCBI Taxonomy" id="762982"/>
    <lineage>
        <taxon>Bacteria</taxon>
        <taxon>Pseudomonadati</taxon>
        <taxon>Bacteroidota</taxon>
        <taxon>Bacteroidia</taxon>
        <taxon>Bacteroidales</taxon>
        <taxon>Prevotellaceae</taxon>
        <taxon>Paraprevotella</taxon>
    </lineage>
</organism>
<dbReference type="HOGENOM" id="CLU_075543_0_0_10"/>
<name>F3QYZ3_9BACT</name>
<evidence type="ECO:0000313" key="3">
    <source>
        <dbReference type="Proteomes" id="UP000005546"/>
    </source>
</evidence>
<dbReference type="SUPFAM" id="SSF81301">
    <property type="entry name" value="Nucleotidyltransferase"/>
    <property type="match status" value="1"/>
</dbReference>
<evidence type="ECO:0000313" key="2">
    <source>
        <dbReference type="EMBL" id="EGG50140.1"/>
    </source>
</evidence>